<evidence type="ECO:0000313" key="1">
    <source>
        <dbReference type="EMBL" id="QNO51597.1"/>
    </source>
</evidence>
<name>A0A7G9YUB3_9EURY</name>
<organism evidence="1">
    <name type="scientific">Candidatus Methanophagaceae archaeon ANME-1 ERB6</name>
    <dbReference type="NCBI Taxonomy" id="2759912"/>
    <lineage>
        <taxon>Archaea</taxon>
        <taxon>Methanobacteriati</taxon>
        <taxon>Methanobacteriota</taxon>
        <taxon>Stenosarchaea group</taxon>
        <taxon>Methanomicrobia</taxon>
        <taxon>Candidatus Methanophagales</taxon>
        <taxon>Candidatus Methanophagaceae</taxon>
    </lineage>
</organism>
<proteinExistence type="predicted"/>
<reference evidence="1" key="1">
    <citation type="submission" date="2020-06" db="EMBL/GenBank/DDBJ databases">
        <title>Unique genomic features of the anaerobic methanotrophic archaea.</title>
        <authorList>
            <person name="Chadwick G.L."/>
            <person name="Skennerton C.T."/>
            <person name="Laso-Perez R."/>
            <person name="Leu A.O."/>
            <person name="Speth D.R."/>
            <person name="Yu H."/>
            <person name="Morgan-Lang C."/>
            <person name="Hatzenpichler R."/>
            <person name="Goudeau D."/>
            <person name="Malmstrom R."/>
            <person name="Brazelton W.J."/>
            <person name="Woyke T."/>
            <person name="Hallam S.J."/>
            <person name="Tyson G.W."/>
            <person name="Wegener G."/>
            <person name="Boetius A."/>
            <person name="Orphan V."/>
        </authorList>
    </citation>
    <scope>NUCLEOTIDE SEQUENCE</scope>
</reference>
<dbReference type="AlphaFoldDB" id="A0A7G9YUB3"/>
<sequence length="30" mass="3383">MILSIKSPLGMYDHGEVKARDDGNIYVCEQ</sequence>
<gene>
    <name evidence="1" type="ORF">FJOHDBIG_00046</name>
</gene>
<protein>
    <submittedName>
        <fullName evidence="1">Uncharacterized protein</fullName>
    </submittedName>
</protein>
<accession>A0A7G9YUB3</accession>
<dbReference type="EMBL" id="MT631473">
    <property type="protein sequence ID" value="QNO51597.1"/>
    <property type="molecule type" value="Genomic_DNA"/>
</dbReference>